<dbReference type="InterPro" id="IPR011004">
    <property type="entry name" value="Trimer_LpxA-like_sf"/>
</dbReference>
<dbReference type="InterPro" id="IPR011049">
    <property type="entry name" value="Serralysin-like_metalloprot_C"/>
</dbReference>
<proteinExistence type="predicted"/>
<organism evidence="2">
    <name type="scientific">viral metagenome</name>
    <dbReference type="NCBI Taxonomy" id="1070528"/>
    <lineage>
        <taxon>unclassified sequences</taxon>
        <taxon>metagenomes</taxon>
        <taxon>organismal metagenomes</taxon>
    </lineage>
</organism>
<dbReference type="Gene3D" id="1.10.10.10">
    <property type="entry name" value="Winged helix-like DNA-binding domain superfamily/Winged helix DNA-binding domain"/>
    <property type="match status" value="1"/>
</dbReference>
<dbReference type="InterPro" id="IPR036388">
    <property type="entry name" value="WH-like_DNA-bd_sf"/>
</dbReference>
<dbReference type="Gene3D" id="2.150.10.10">
    <property type="entry name" value="Serralysin-like metalloprotease, C-terminal"/>
    <property type="match status" value="1"/>
</dbReference>
<name>A0A6C0KKP1_9ZZZZ</name>
<dbReference type="Pfam" id="PF13884">
    <property type="entry name" value="Peptidase_S74"/>
    <property type="match status" value="1"/>
</dbReference>
<dbReference type="SUPFAM" id="SSF51161">
    <property type="entry name" value="Trimeric LpxA-like enzymes"/>
    <property type="match status" value="1"/>
</dbReference>
<dbReference type="EMBL" id="MN740892">
    <property type="protein sequence ID" value="QHU16888.1"/>
    <property type="molecule type" value="Genomic_DNA"/>
</dbReference>
<sequence>MNNWLDASSTSNKYRQMYIKGFLDVSGGNIILRNNHLLVNSGDASLNGKLFASKDASFNSNLRVGNTTTLKTLFVTGDVSMNGNVFINFKNSSIPPEAIIGGIPASTGTFDVDLSLNKRLSIQGDVSARANLYVNSSIYENGVALINKYAPIGAPTFTGTTTLTTASISNNLLVSKDASLNGNLYVVGDATFTNRMFVGSTISEGGVLLSNKYAPIASPGFTGIPTAPTASSSTNTTQIATTQFVTTKINNILDNVQGNLSTLNALATAVNFDPSFSYNVLTQLSGKVSISNPEFVGTASAGKLISSGDISGVRLFSTSDCSFNGNLSLNGTLRSLRDMSVNTLTVGRGGGSVSYNAAFGYQTLSKNTSGSQNVAIGYQALLNNITGNENTGVGCFACINSTGSFNTAIGSAAYMGMATGSHNVAVGYASLYNTTSGVNNTALGSGSLQTNTTGSQNVAIGRNAGNAGTNNTTGSNNTFVGCQTQLSGGQWSNSTALGINATITGNNQVVLGTANEKVVMPGDASLNGNIVIGRNLTVLGNISIQNYTNNNIINTTTTNYQLIVSEDLSLNGRLVASGDSSFNGNIYAAGFITAATQSINDNSTRLATTAYTRSLVDTSLNNALALYSTKAIIDSSLALYYTKTAIDTSVNNLLNTAYSTKAIIDSSLALYSTKAIVDASLALKANSANPTFTGITTIPAAVITNAYISGDASMNSRLYIKGDVSMNNLLDLSGSLIAHNNVNVYGIINQYTTTLDQGYIVNYNNISGNGDITANGVLLQKTGTNQNTAYGISAANSLTTGANNTIIGYNSGASLQSGSNNIIIGSNASSSTASISNEITLGNNSISVLRCQANSITSLSDLRDKKNIEEIPVGLNFINEITPVKFDWNTRDGSKIDITDFGFIAQDLQNAETNVNTKVPHLVHDNNPDKLEASYGALIPIMVKAIKELSVLTANQQEEINRLKQLLGL</sequence>
<protein>
    <recommendedName>
        <fullName evidence="1">Peptidase S74 domain-containing protein</fullName>
    </recommendedName>
</protein>
<accession>A0A6C0KKP1</accession>
<dbReference type="AlphaFoldDB" id="A0A6C0KKP1"/>
<evidence type="ECO:0000313" key="2">
    <source>
        <dbReference type="EMBL" id="QHU16888.1"/>
    </source>
</evidence>
<evidence type="ECO:0000259" key="1">
    <source>
        <dbReference type="PROSITE" id="PS51688"/>
    </source>
</evidence>
<feature type="domain" description="Peptidase S74" evidence="1">
    <location>
        <begin position="860"/>
        <end position="960"/>
    </location>
</feature>
<dbReference type="InterPro" id="IPR030392">
    <property type="entry name" value="S74_ICA"/>
</dbReference>
<reference evidence="2" key="1">
    <citation type="journal article" date="2020" name="Nature">
        <title>Giant virus diversity and host interactions through global metagenomics.</title>
        <authorList>
            <person name="Schulz F."/>
            <person name="Roux S."/>
            <person name="Paez-Espino D."/>
            <person name="Jungbluth S."/>
            <person name="Walsh D.A."/>
            <person name="Denef V.J."/>
            <person name="McMahon K.D."/>
            <person name="Konstantinidis K.T."/>
            <person name="Eloe-Fadrosh E.A."/>
            <person name="Kyrpides N.C."/>
            <person name="Woyke T."/>
        </authorList>
    </citation>
    <scope>NUCLEOTIDE SEQUENCE</scope>
    <source>
        <strain evidence="2">GVMAG-S-3300012000-53</strain>
    </source>
</reference>
<dbReference type="PROSITE" id="PS51688">
    <property type="entry name" value="ICA"/>
    <property type="match status" value="1"/>
</dbReference>